<protein>
    <submittedName>
        <fullName evidence="1">Uncharacterized protein</fullName>
    </submittedName>
</protein>
<organism evidence="1 2">
    <name type="scientific">Nocardioides simplex</name>
    <name type="common">Arthrobacter simplex</name>
    <dbReference type="NCBI Taxonomy" id="2045"/>
    <lineage>
        <taxon>Bacteria</taxon>
        <taxon>Bacillati</taxon>
        <taxon>Actinomycetota</taxon>
        <taxon>Actinomycetes</taxon>
        <taxon>Propionibacteriales</taxon>
        <taxon>Nocardioidaceae</taxon>
        <taxon>Pimelobacter</taxon>
    </lineage>
</organism>
<reference evidence="1 2" key="1">
    <citation type="submission" date="2019-09" db="EMBL/GenBank/DDBJ databases">
        <title>Pimelobacter sp. isolated from Paulinella.</title>
        <authorList>
            <person name="Jeong S.E."/>
        </authorList>
    </citation>
    <scope>NUCLEOTIDE SEQUENCE [LARGE SCALE GENOMIC DNA]</scope>
    <source>
        <strain evidence="1 2">Pch-N</strain>
    </source>
</reference>
<evidence type="ECO:0000313" key="2">
    <source>
        <dbReference type="Proteomes" id="UP000449906"/>
    </source>
</evidence>
<dbReference type="EMBL" id="WBVM01000003">
    <property type="protein sequence ID" value="KAB2808301.1"/>
    <property type="molecule type" value="Genomic_DNA"/>
</dbReference>
<dbReference type="Proteomes" id="UP000449906">
    <property type="component" value="Unassembled WGS sequence"/>
</dbReference>
<sequence>MSNPLNDIVPARHRRRVYAILALLALALAAYKASEGDWIEFAGYLLGLLGFGTAVSNTDTTT</sequence>
<dbReference type="RefSeq" id="WP_151581982.1">
    <property type="nucleotide sequence ID" value="NZ_JBIWND010000004.1"/>
</dbReference>
<name>A0A7J5DTA0_NOCSI</name>
<proteinExistence type="predicted"/>
<comment type="caution">
    <text evidence="1">The sequence shown here is derived from an EMBL/GenBank/DDBJ whole genome shotgun (WGS) entry which is preliminary data.</text>
</comment>
<dbReference type="AlphaFoldDB" id="A0A7J5DTA0"/>
<gene>
    <name evidence="1" type="ORF">F9L07_22565</name>
</gene>
<evidence type="ECO:0000313" key="1">
    <source>
        <dbReference type="EMBL" id="KAB2808301.1"/>
    </source>
</evidence>
<accession>A0A7J5DTA0</accession>